<evidence type="ECO:0000256" key="10">
    <source>
        <dbReference type="ARBA" id="ARBA00052761"/>
    </source>
</evidence>
<keyword evidence="8 11" id="KW-0450">Lipoyl</keyword>
<dbReference type="InterPro" id="IPR001078">
    <property type="entry name" value="2-oxoacid_DH_actylTfrase"/>
</dbReference>
<dbReference type="InterPro" id="IPR000089">
    <property type="entry name" value="Biotin_lipoyl"/>
</dbReference>
<dbReference type="CDD" id="cd06849">
    <property type="entry name" value="lipoyl_domain"/>
    <property type="match status" value="1"/>
</dbReference>
<dbReference type="PANTHER" id="PTHR43416">
    <property type="entry name" value="DIHYDROLIPOYLLYSINE-RESIDUE SUCCINYLTRANSFERASE COMPONENT OF 2-OXOGLUTARATE DEHYDROGENASE COMPLEX, MITOCHONDRIAL-RELATED"/>
    <property type="match status" value="1"/>
</dbReference>
<feature type="compositionally biased region" description="Basic and acidic residues" evidence="12">
    <location>
        <begin position="82"/>
        <end position="106"/>
    </location>
</feature>
<dbReference type="PROSITE" id="PS51826">
    <property type="entry name" value="PSBD"/>
    <property type="match status" value="1"/>
</dbReference>
<evidence type="ECO:0000313" key="16">
    <source>
        <dbReference type="Proteomes" id="UP001252186"/>
    </source>
</evidence>
<evidence type="ECO:0000313" key="15">
    <source>
        <dbReference type="EMBL" id="MDT0553413.1"/>
    </source>
</evidence>
<comment type="catalytic activity">
    <reaction evidence="10 11">
        <text>N(6)-[(R)-dihydrolipoyl]-L-lysyl-[protein] + succinyl-CoA = N(6)-[(R)-S(8)-succinyldihydrolipoyl]-L-lysyl-[protein] + CoA</text>
        <dbReference type="Rhea" id="RHEA:15213"/>
        <dbReference type="Rhea" id="RHEA-COMP:10475"/>
        <dbReference type="Rhea" id="RHEA-COMP:20092"/>
        <dbReference type="ChEBI" id="CHEBI:57287"/>
        <dbReference type="ChEBI" id="CHEBI:57292"/>
        <dbReference type="ChEBI" id="CHEBI:83100"/>
        <dbReference type="ChEBI" id="CHEBI:83120"/>
        <dbReference type="EC" id="2.3.1.61"/>
    </reaction>
</comment>
<evidence type="ECO:0000259" key="14">
    <source>
        <dbReference type="PROSITE" id="PS51826"/>
    </source>
</evidence>
<reference evidence="15 16" key="1">
    <citation type="submission" date="2023-09" db="EMBL/GenBank/DDBJ databases">
        <authorList>
            <person name="Rey-Velasco X."/>
        </authorList>
    </citation>
    <scope>NUCLEOTIDE SEQUENCE [LARGE SCALE GENOMIC DNA]</scope>
    <source>
        <strain evidence="15 16">P050</strain>
    </source>
</reference>
<feature type="region of interest" description="Disordered" evidence="12">
    <location>
        <begin position="82"/>
        <end position="116"/>
    </location>
</feature>
<evidence type="ECO:0000256" key="1">
    <source>
        <dbReference type="ARBA" id="ARBA00004052"/>
    </source>
</evidence>
<dbReference type="RefSeq" id="WP_311593427.1">
    <property type="nucleotide sequence ID" value="NZ_JAVRHV010000004.1"/>
</dbReference>
<dbReference type="PROSITE" id="PS50968">
    <property type="entry name" value="BIOTINYL_LIPOYL"/>
    <property type="match status" value="1"/>
</dbReference>
<dbReference type="GO" id="GO:0004149">
    <property type="term" value="F:dihydrolipoyllysine-residue succinyltransferase activity"/>
    <property type="evidence" value="ECO:0007669"/>
    <property type="project" value="UniProtKB-EC"/>
</dbReference>
<keyword evidence="7 11" id="KW-0808">Transferase</keyword>
<dbReference type="SUPFAM" id="SSF47005">
    <property type="entry name" value="Peripheral subunit-binding domain of 2-oxo acid dehydrogenase complex"/>
    <property type="match status" value="1"/>
</dbReference>
<keyword evidence="6 11" id="KW-0816">Tricarboxylic acid cycle</keyword>
<dbReference type="InterPro" id="IPR011053">
    <property type="entry name" value="Single_hybrid_motif"/>
</dbReference>
<dbReference type="InterPro" id="IPR006255">
    <property type="entry name" value="SucB"/>
</dbReference>
<evidence type="ECO:0000256" key="3">
    <source>
        <dbReference type="ARBA" id="ARBA00007317"/>
    </source>
</evidence>
<comment type="cofactor">
    <cofactor evidence="11">
        <name>(R)-lipoate</name>
        <dbReference type="ChEBI" id="CHEBI:83088"/>
    </cofactor>
    <text evidence="11">Binds 1 lipoyl cofactor covalently.</text>
</comment>
<evidence type="ECO:0000256" key="6">
    <source>
        <dbReference type="ARBA" id="ARBA00022532"/>
    </source>
</evidence>
<dbReference type="SUPFAM" id="SSF52777">
    <property type="entry name" value="CoA-dependent acyltransferases"/>
    <property type="match status" value="1"/>
</dbReference>
<dbReference type="Pfam" id="PF00364">
    <property type="entry name" value="Biotin_lipoyl"/>
    <property type="match status" value="1"/>
</dbReference>
<evidence type="ECO:0000256" key="4">
    <source>
        <dbReference type="ARBA" id="ARBA00012945"/>
    </source>
</evidence>
<dbReference type="Proteomes" id="UP001252186">
    <property type="component" value="Unassembled WGS sequence"/>
</dbReference>
<dbReference type="Gene3D" id="2.40.50.100">
    <property type="match status" value="1"/>
</dbReference>
<evidence type="ECO:0000256" key="2">
    <source>
        <dbReference type="ARBA" id="ARBA00005145"/>
    </source>
</evidence>
<dbReference type="SUPFAM" id="SSF51230">
    <property type="entry name" value="Single hybrid motif"/>
    <property type="match status" value="1"/>
</dbReference>
<feature type="domain" description="Lipoyl-binding" evidence="13">
    <location>
        <begin position="2"/>
        <end position="76"/>
    </location>
</feature>
<evidence type="ECO:0000256" key="11">
    <source>
        <dbReference type="RuleBase" id="RU361138"/>
    </source>
</evidence>
<comment type="similarity">
    <text evidence="3 11">Belongs to the 2-oxoacid dehydrogenase family.</text>
</comment>
<comment type="caution">
    <text evidence="15">The sequence shown here is derived from an EMBL/GenBank/DDBJ whole genome shotgun (WGS) entry which is preliminary data.</text>
</comment>
<evidence type="ECO:0000259" key="13">
    <source>
        <dbReference type="PROSITE" id="PS50968"/>
    </source>
</evidence>
<sequence length="402" mass="43367">MILEMKVPSPGESITEVEIATWLVEDGDYVEKDQAIAEVDSDKATLELPAEESGIITLKAEEGDAVAVGAVVCLIDMDAKKPEGSEAPKKEEVKEEVAAPKTEAPKSDTYATGSASPAAKKILAEKGIAASEVKGTGKDGRVTKDDAIKAVPSMGTAPAHGNRNSDRKKLSMLRRKVAQRLVSVKNETAMLTTFNEVNMQPIFDLRSEYKEAFKAKHGVGLGFMSFFTLAVVRALKMYPDVNSMIDGDFKISHDFQDISIAVSGPKGLMVPVIRNAENLSFRGVESEVKRLAIKARDGKITVDEMTGGTFTITNGGVFGSMLSTPIINPPQSGILGMHNIVNRPMAVNGEVVIQPIMYVALSYDHRIIDGRESVGFLVAVKEALENPVELLMNNDIKTALEM</sequence>
<evidence type="ECO:0000256" key="5">
    <source>
        <dbReference type="ARBA" id="ARBA00019511"/>
    </source>
</evidence>
<evidence type="ECO:0000256" key="9">
    <source>
        <dbReference type="ARBA" id="ARBA00023315"/>
    </source>
</evidence>
<dbReference type="Gene3D" id="3.30.559.10">
    <property type="entry name" value="Chloramphenicol acetyltransferase-like domain"/>
    <property type="match status" value="1"/>
</dbReference>
<dbReference type="EC" id="2.3.1.61" evidence="4 11"/>
<keyword evidence="16" id="KW-1185">Reference proteome</keyword>
<gene>
    <name evidence="15" type="primary">odhB</name>
    <name evidence="15" type="ORF">RM519_09170</name>
</gene>
<dbReference type="Pfam" id="PF02817">
    <property type="entry name" value="E3_binding"/>
    <property type="match status" value="1"/>
</dbReference>
<evidence type="ECO:0000256" key="12">
    <source>
        <dbReference type="SAM" id="MobiDB-lite"/>
    </source>
</evidence>
<dbReference type="NCBIfam" id="NF004309">
    <property type="entry name" value="PRK05704.1"/>
    <property type="match status" value="1"/>
</dbReference>
<dbReference type="NCBIfam" id="TIGR01347">
    <property type="entry name" value="sucB"/>
    <property type="match status" value="1"/>
</dbReference>
<evidence type="ECO:0000256" key="8">
    <source>
        <dbReference type="ARBA" id="ARBA00022823"/>
    </source>
</evidence>
<comment type="pathway">
    <text evidence="2 11">Amino-acid degradation; L-lysine degradation via saccharopine pathway; glutaryl-CoA from L-lysine: step 6/6.</text>
</comment>
<keyword evidence="9 11" id="KW-0012">Acyltransferase</keyword>
<dbReference type="EMBL" id="JAVRHV010000004">
    <property type="protein sequence ID" value="MDT0553413.1"/>
    <property type="molecule type" value="Genomic_DNA"/>
</dbReference>
<dbReference type="Pfam" id="PF00198">
    <property type="entry name" value="2-oxoacid_dh"/>
    <property type="match status" value="1"/>
</dbReference>
<proteinExistence type="inferred from homology"/>
<comment type="function">
    <text evidence="1 11">E2 component of the 2-oxoglutarate dehydrogenase (OGDH) complex which catalyzes the second step in the conversion of 2-oxoglutarate to succinyl-CoA and CO(2).</text>
</comment>
<dbReference type="PANTHER" id="PTHR43416:SF5">
    <property type="entry name" value="DIHYDROLIPOYLLYSINE-RESIDUE SUCCINYLTRANSFERASE COMPONENT OF 2-OXOGLUTARATE DEHYDROGENASE COMPLEX, MITOCHONDRIAL"/>
    <property type="match status" value="1"/>
</dbReference>
<name>A0ABU2Y5E1_9FLAO</name>
<protein>
    <recommendedName>
        <fullName evidence="5 11">Dihydrolipoyllysine-residue succinyltransferase component of 2-oxoglutarate dehydrogenase complex</fullName>
        <ecNumber evidence="4 11">2.3.1.61</ecNumber>
    </recommendedName>
    <alternativeName>
        <fullName evidence="11">2-oxoglutarate dehydrogenase complex component E2</fullName>
    </alternativeName>
</protein>
<dbReference type="InterPro" id="IPR004167">
    <property type="entry name" value="PSBD"/>
</dbReference>
<evidence type="ECO:0000256" key="7">
    <source>
        <dbReference type="ARBA" id="ARBA00022679"/>
    </source>
</evidence>
<dbReference type="InterPro" id="IPR023213">
    <property type="entry name" value="CAT-like_dom_sf"/>
</dbReference>
<organism evidence="15 16">
    <name type="scientific">Urechidicola vernalis</name>
    <dbReference type="NCBI Taxonomy" id="3075600"/>
    <lineage>
        <taxon>Bacteria</taxon>
        <taxon>Pseudomonadati</taxon>
        <taxon>Bacteroidota</taxon>
        <taxon>Flavobacteriia</taxon>
        <taxon>Flavobacteriales</taxon>
        <taxon>Flavobacteriaceae</taxon>
        <taxon>Urechidicola</taxon>
    </lineage>
</organism>
<dbReference type="InterPro" id="IPR050537">
    <property type="entry name" value="2-oxoacid_dehydrogenase"/>
</dbReference>
<feature type="domain" description="Peripheral subunit-binding (PSBD)" evidence="14">
    <location>
        <begin position="114"/>
        <end position="151"/>
    </location>
</feature>
<dbReference type="Gene3D" id="4.10.320.10">
    <property type="entry name" value="E3-binding domain"/>
    <property type="match status" value="1"/>
</dbReference>
<accession>A0ABU2Y5E1</accession>
<dbReference type="InterPro" id="IPR036625">
    <property type="entry name" value="E3-bd_dom_sf"/>
</dbReference>